<dbReference type="PANTHER" id="PTHR35526:SF3">
    <property type="entry name" value="ANTI-SIGMA-F FACTOR RSBW"/>
    <property type="match status" value="1"/>
</dbReference>
<name>A0ABV1WM93_9ACTN</name>
<dbReference type="CDD" id="cd16936">
    <property type="entry name" value="HATPase_RsbW-like"/>
    <property type="match status" value="1"/>
</dbReference>
<comment type="caution">
    <text evidence="3">The sequence shown here is derived from an EMBL/GenBank/DDBJ whole genome shotgun (WGS) entry which is preliminary data.</text>
</comment>
<protein>
    <submittedName>
        <fullName evidence="3">ATP-binding protein</fullName>
    </submittedName>
</protein>
<dbReference type="Pfam" id="PF13581">
    <property type="entry name" value="HATPase_c_2"/>
    <property type="match status" value="1"/>
</dbReference>
<proteinExistence type="predicted"/>
<keyword evidence="4" id="KW-1185">Reference proteome</keyword>
<feature type="domain" description="Histidine kinase/HSP90-like ATPase" evidence="2">
    <location>
        <begin position="10"/>
        <end position="122"/>
    </location>
</feature>
<dbReference type="GO" id="GO:0005524">
    <property type="term" value="F:ATP binding"/>
    <property type="evidence" value="ECO:0007669"/>
    <property type="project" value="UniProtKB-KW"/>
</dbReference>
<dbReference type="InterPro" id="IPR003594">
    <property type="entry name" value="HATPase_dom"/>
</dbReference>
<dbReference type="InterPro" id="IPR036890">
    <property type="entry name" value="HATPase_C_sf"/>
</dbReference>
<keyword evidence="1" id="KW-0723">Serine/threonine-protein kinase</keyword>
<dbReference type="EMBL" id="JBEPEK010000002">
    <property type="protein sequence ID" value="MER7177976.1"/>
    <property type="molecule type" value="Genomic_DNA"/>
</dbReference>
<evidence type="ECO:0000259" key="2">
    <source>
        <dbReference type="Pfam" id="PF13581"/>
    </source>
</evidence>
<evidence type="ECO:0000256" key="1">
    <source>
        <dbReference type="ARBA" id="ARBA00022527"/>
    </source>
</evidence>
<keyword evidence="1" id="KW-0808">Transferase</keyword>
<dbReference type="Proteomes" id="UP001474181">
    <property type="component" value="Unassembled WGS sequence"/>
</dbReference>
<keyword evidence="3" id="KW-0067">ATP-binding</keyword>
<organism evidence="3 4">
    <name type="scientific">Streptomyces hyaluromycini</name>
    <dbReference type="NCBI Taxonomy" id="1377993"/>
    <lineage>
        <taxon>Bacteria</taxon>
        <taxon>Bacillati</taxon>
        <taxon>Actinomycetota</taxon>
        <taxon>Actinomycetes</taxon>
        <taxon>Kitasatosporales</taxon>
        <taxon>Streptomycetaceae</taxon>
        <taxon>Streptomyces</taxon>
    </lineage>
</organism>
<dbReference type="SUPFAM" id="SSF55874">
    <property type="entry name" value="ATPase domain of HSP90 chaperone/DNA topoisomerase II/histidine kinase"/>
    <property type="match status" value="1"/>
</dbReference>
<evidence type="ECO:0000313" key="4">
    <source>
        <dbReference type="Proteomes" id="UP001474181"/>
    </source>
</evidence>
<gene>
    <name evidence="3" type="ORF">ABT404_00505</name>
</gene>
<keyword evidence="3" id="KW-0547">Nucleotide-binding</keyword>
<keyword evidence="1" id="KW-0418">Kinase</keyword>
<dbReference type="PANTHER" id="PTHR35526">
    <property type="entry name" value="ANTI-SIGMA-F FACTOR RSBW-RELATED"/>
    <property type="match status" value="1"/>
</dbReference>
<reference evidence="3 4" key="1">
    <citation type="submission" date="2024-06" db="EMBL/GenBank/DDBJ databases">
        <title>The Natural Products Discovery Center: Release of the First 8490 Sequenced Strains for Exploring Actinobacteria Biosynthetic Diversity.</title>
        <authorList>
            <person name="Kalkreuter E."/>
            <person name="Kautsar S.A."/>
            <person name="Yang D."/>
            <person name="Bader C.D."/>
            <person name="Teijaro C.N."/>
            <person name="Fluegel L."/>
            <person name="Davis C.M."/>
            <person name="Simpson J.R."/>
            <person name="Lauterbach L."/>
            <person name="Steele A.D."/>
            <person name="Gui C."/>
            <person name="Meng S."/>
            <person name="Li G."/>
            <person name="Viehrig K."/>
            <person name="Ye F."/>
            <person name="Su P."/>
            <person name="Kiefer A.F."/>
            <person name="Nichols A."/>
            <person name="Cepeda A.J."/>
            <person name="Yan W."/>
            <person name="Fan B."/>
            <person name="Jiang Y."/>
            <person name="Adhikari A."/>
            <person name="Zheng C.-J."/>
            <person name="Schuster L."/>
            <person name="Cowan T.M."/>
            <person name="Smanski M.J."/>
            <person name="Chevrette M.G."/>
            <person name="De Carvalho L.P.S."/>
            <person name="Shen B."/>
        </authorList>
    </citation>
    <scope>NUCLEOTIDE SEQUENCE [LARGE SCALE GENOMIC DNA]</scope>
    <source>
        <strain evidence="3 4">NPDC000234</strain>
    </source>
</reference>
<accession>A0ABV1WM93</accession>
<sequence length="147" mass="15560">MEAHRLTLSLPAAPPAVTAARHKAVEAIQGWTADLGSEVVHTAELVISELVTNAVRYAGGGHISMTVRLTEAALEVDVCDTNPALPQPGLPDEHSENGRGLFLVAALADRYGAEPTPTGKRCWAQIARATGPGRRITVPLPLQRSRS</sequence>
<dbReference type="Gene3D" id="3.30.565.10">
    <property type="entry name" value="Histidine kinase-like ATPase, C-terminal domain"/>
    <property type="match status" value="1"/>
</dbReference>
<evidence type="ECO:0000313" key="3">
    <source>
        <dbReference type="EMBL" id="MER7177976.1"/>
    </source>
</evidence>
<dbReference type="InterPro" id="IPR050267">
    <property type="entry name" value="Anti-sigma-factor_SerPK"/>
</dbReference>
<dbReference type="RefSeq" id="WP_350775884.1">
    <property type="nucleotide sequence ID" value="NZ_JBEPEK010000002.1"/>
</dbReference>